<evidence type="ECO:0000256" key="2">
    <source>
        <dbReference type="ARBA" id="ARBA00010792"/>
    </source>
</evidence>
<evidence type="ECO:0000256" key="3">
    <source>
        <dbReference type="ARBA" id="ARBA00022475"/>
    </source>
</evidence>
<organism evidence="9 10">
    <name type="scientific">Pilimelia terevasa</name>
    <dbReference type="NCBI Taxonomy" id="53372"/>
    <lineage>
        <taxon>Bacteria</taxon>
        <taxon>Bacillati</taxon>
        <taxon>Actinomycetota</taxon>
        <taxon>Actinomycetes</taxon>
        <taxon>Micromonosporales</taxon>
        <taxon>Micromonosporaceae</taxon>
        <taxon>Pilimelia</taxon>
    </lineage>
</organism>
<dbReference type="Proteomes" id="UP000662200">
    <property type="component" value="Unassembled WGS sequence"/>
</dbReference>
<feature type="transmembrane region" description="Helical" evidence="7">
    <location>
        <begin position="162"/>
        <end position="182"/>
    </location>
</feature>
<protein>
    <recommendedName>
        <fullName evidence="8">VTT domain-containing protein</fullName>
    </recommendedName>
</protein>
<keyword evidence="6 7" id="KW-0472">Membrane</keyword>
<dbReference type="EMBL" id="BMQC01000016">
    <property type="protein sequence ID" value="GGK39711.1"/>
    <property type="molecule type" value="Genomic_DNA"/>
</dbReference>
<comment type="subcellular location">
    <subcellularLocation>
        <location evidence="1">Cell membrane</location>
        <topology evidence="1">Multi-pass membrane protein</topology>
    </subcellularLocation>
</comment>
<comment type="similarity">
    <text evidence="2">Belongs to the DedA family.</text>
</comment>
<evidence type="ECO:0000256" key="4">
    <source>
        <dbReference type="ARBA" id="ARBA00022692"/>
    </source>
</evidence>
<dbReference type="Pfam" id="PF09335">
    <property type="entry name" value="VTT_dom"/>
    <property type="match status" value="1"/>
</dbReference>
<feature type="transmembrane region" description="Helical" evidence="7">
    <location>
        <begin position="42"/>
        <end position="63"/>
    </location>
</feature>
<comment type="caution">
    <text evidence="9">The sequence shown here is derived from an EMBL/GenBank/DDBJ whole genome shotgun (WGS) entry which is preliminary data.</text>
</comment>
<feature type="domain" description="VTT" evidence="8">
    <location>
        <begin position="30"/>
        <end position="150"/>
    </location>
</feature>
<evidence type="ECO:0000256" key="1">
    <source>
        <dbReference type="ARBA" id="ARBA00004651"/>
    </source>
</evidence>
<evidence type="ECO:0000256" key="5">
    <source>
        <dbReference type="ARBA" id="ARBA00022989"/>
    </source>
</evidence>
<dbReference type="PANTHER" id="PTHR42709:SF6">
    <property type="entry name" value="UNDECAPRENYL PHOSPHATE TRANSPORTER A"/>
    <property type="match status" value="1"/>
</dbReference>
<gene>
    <name evidence="9" type="ORF">GCM10010124_35450</name>
</gene>
<accession>A0A8J3BT83</accession>
<dbReference type="InterPro" id="IPR051311">
    <property type="entry name" value="DedA_domain"/>
</dbReference>
<dbReference type="GO" id="GO:0005886">
    <property type="term" value="C:plasma membrane"/>
    <property type="evidence" value="ECO:0007669"/>
    <property type="project" value="UniProtKB-SubCell"/>
</dbReference>
<proteinExistence type="inferred from homology"/>
<evidence type="ECO:0000259" key="8">
    <source>
        <dbReference type="Pfam" id="PF09335"/>
    </source>
</evidence>
<feature type="transmembrane region" description="Helical" evidence="7">
    <location>
        <begin position="136"/>
        <end position="156"/>
    </location>
</feature>
<dbReference type="RefSeq" id="WP_189115478.1">
    <property type="nucleotide sequence ID" value="NZ_BMQC01000016.1"/>
</dbReference>
<dbReference type="PANTHER" id="PTHR42709">
    <property type="entry name" value="ALKALINE PHOSPHATASE LIKE PROTEIN"/>
    <property type="match status" value="1"/>
</dbReference>
<reference evidence="9" key="1">
    <citation type="journal article" date="2014" name="Int. J. Syst. Evol. Microbiol.">
        <title>Complete genome sequence of Corynebacterium casei LMG S-19264T (=DSM 44701T), isolated from a smear-ripened cheese.</title>
        <authorList>
            <consortium name="US DOE Joint Genome Institute (JGI-PGF)"/>
            <person name="Walter F."/>
            <person name="Albersmeier A."/>
            <person name="Kalinowski J."/>
            <person name="Ruckert C."/>
        </authorList>
    </citation>
    <scope>NUCLEOTIDE SEQUENCE</scope>
    <source>
        <strain evidence="9">JCM 3091</strain>
    </source>
</reference>
<name>A0A8J3BT83_9ACTN</name>
<feature type="transmembrane region" description="Helical" evidence="7">
    <location>
        <begin position="12"/>
        <end position="30"/>
    </location>
</feature>
<dbReference type="InterPro" id="IPR032816">
    <property type="entry name" value="VTT_dom"/>
</dbReference>
<evidence type="ECO:0000313" key="10">
    <source>
        <dbReference type="Proteomes" id="UP000662200"/>
    </source>
</evidence>
<evidence type="ECO:0000256" key="7">
    <source>
        <dbReference type="SAM" id="Phobius"/>
    </source>
</evidence>
<evidence type="ECO:0000313" key="9">
    <source>
        <dbReference type="EMBL" id="GGK39711.1"/>
    </source>
</evidence>
<keyword evidence="10" id="KW-1185">Reference proteome</keyword>
<dbReference type="AlphaFoldDB" id="A0A8J3BT83"/>
<keyword evidence="5 7" id="KW-1133">Transmembrane helix</keyword>
<reference evidence="9" key="2">
    <citation type="submission" date="2020-09" db="EMBL/GenBank/DDBJ databases">
        <authorList>
            <person name="Sun Q."/>
            <person name="Ohkuma M."/>
        </authorList>
    </citation>
    <scope>NUCLEOTIDE SEQUENCE</scope>
    <source>
        <strain evidence="9">JCM 3091</strain>
    </source>
</reference>
<evidence type="ECO:0000256" key="6">
    <source>
        <dbReference type="ARBA" id="ARBA00023136"/>
    </source>
</evidence>
<sequence length="194" mass="20017">MIPLDPFLASPWAYVLIAVSIAGSAVFPPLPSEAMLVTAMGLAAAGELHLAAVCATCAGGAVLGDSAAYALGRTLTGRRGGTGRAASALRWLRERQPSWGPGLIVGGRFVPGGTMAVGISAGLLRYPLRRYLPYSALGALVWAVYGVGLGFLGHAFFPGRPWAGVALALAVSASVGLTAHLVHKRRKCRESKQP</sequence>
<keyword evidence="4 7" id="KW-0812">Transmembrane</keyword>
<keyword evidence="3" id="KW-1003">Cell membrane</keyword>